<reference evidence="2" key="2">
    <citation type="submission" date="2025-09" db="UniProtKB">
        <authorList>
            <consortium name="Ensembl"/>
        </authorList>
    </citation>
    <scope>IDENTIFICATION</scope>
</reference>
<evidence type="ECO:0000313" key="3">
    <source>
        <dbReference type="Proteomes" id="UP000694564"/>
    </source>
</evidence>
<dbReference type="Ensembl" id="ENSSVLT00005019803.1">
    <property type="protein sequence ID" value="ENSSVLP00005017792.1"/>
    <property type="gene ID" value="ENSSVLG00005014296.1"/>
</dbReference>
<dbReference type="InterPro" id="IPR037132">
    <property type="entry name" value="N_Gln_amidohydro_ab_roll_sf"/>
</dbReference>
<name>A0A8D2D0T5_SCIVU</name>
<reference evidence="2" key="1">
    <citation type="submission" date="2025-08" db="UniProtKB">
        <authorList>
            <consortium name="Ensembl"/>
        </authorList>
    </citation>
    <scope>IDENTIFICATION</scope>
</reference>
<dbReference type="GO" id="GO:0016811">
    <property type="term" value="F:hydrolase activity, acting on carbon-nitrogen (but not peptide) bonds, in linear amides"/>
    <property type="evidence" value="ECO:0007669"/>
    <property type="project" value="InterPro"/>
</dbReference>
<dbReference type="AlphaFoldDB" id="A0A8D2D0T5"/>
<organism evidence="2 3">
    <name type="scientific">Sciurus vulgaris</name>
    <name type="common">Eurasian red squirrel</name>
    <dbReference type="NCBI Taxonomy" id="55149"/>
    <lineage>
        <taxon>Eukaryota</taxon>
        <taxon>Metazoa</taxon>
        <taxon>Chordata</taxon>
        <taxon>Craniata</taxon>
        <taxon>Vertebrata</taxon>
        <taxon>Euteleostomi</taxon>
        <taxon>Mammalia</taxon>
        <taxon>Eutheria</taxon>
        <taxon>Euarchontoglires</taxon>
        <taxon>Glires</taxon>
        <taxon>Rodentia</taxon>
        <taxon>Sciuromorpha</taxon>
        <taxon>Sciuridae</taxon>
        <taxon>Sciurinae</taxon>
        <taxon>Sciurini</taxon>
        <taxon>Sciurus</taxon>
    </lineage>
</organism>
<sequence>MKGSSRNWRESPLPHPCTETGDSRMNLNDFISMDPEVGWGSIYTLSESVHQFSTCNC</sequence>
<dbReference type="OrthoDB" id="191192at2759"/>
<dbReference type="GeneTree" id="ENSGT00960000189490"/>
<keyword evidence="3" id="KW-1185">Reference proteome</keyword>
<proteinExistence type="predicted"/>
<evidence type="ECO:0000313" key="2">
    <source>
        <dbReference type="Ensembl" id="ENSSVLP00005017792.1"/>
    </source>
</evidence>
<dbReference type="Gene3D" id="3.10.620.10">
    <property type="entry name" value="Protein N-terminal glutamine amidohydrolase, alpha beta roll"/>
    <property type="match status" value="1"/>
</dbReference>
<evidence type="ECO:0000256" key="1">
    <source>
        <dbReference type="SAM" id="MobiDB-lite"/>
    </source>
</evidence>
<feature type="region of interest" description="Disordered" evidence="1">
    <location>
        <begin position="1"/>
        <end position="22"/>
    </location>
</feature>
<dbReference type="Proteomes" id="UP000694564">
    <property type="component" value="Chromosome 2"/>
</dbReference>
<protein>
    <submittedName>
        <fullName evidence="2">Uncharacterized protein</fullName>
    </submittedName>
</protein>
<accession>A0A8D2D0T5</accession>